<organism evidence="1 2">
    <name type="scientific">Alkalihalophilus pseudofirmus</name>
    <name type="common">Bacillus pseudofirmus</name>
    <dbReference type="NCBI Taxonomy" id="79885"/>
    <lineage>
        <taxon>Bacteria</taxon>
        <taxon>Bacillati</taxon>
        <taxon>Bacillota</taxon>
        <taxon>Bacilli</taxon>
        <taxon>Bacillales</taxon>
        <taxon>Bacillaceae</taxon>
        <taxon>Alkalihalophilus</taxon>
    </lineage>
</organism>
<evidence type="ECO:0000313" key="1">
    <source>
        <dbReference type="EMBL" id="MDV2886408.1"/>
    </source>
</evidence>
<dbReference type="EMBL" id="JAWJAY010000003">
    <property type="protein sequence ID" value="MDV2886408.1"/>
    <property type="molecule type" value="Genomic_DNA"/>
</dbReference>
<dbReference type="RefSeq" id="WP_323467188.1">
    <property type="nucleotide sequence ID" value="NZ_CP144224.1"/>
</dbReference>
<comment type="caution">
    <text evidence="1">The sequence shown here is derived from an EMBL/GenBank/DDBJ whole genome shotgun (WGS) entry which is preliminary data.</text>
</comment>
<protein>
    <submittedName>
        <fullName evidence="1">Uncharacterized protein</fullName>
    </submittedName>
</protein>
<reference evidence="1" key="1">
    <citation type="submission" date="2023-10" db="EMBL/GenBank/DDBJ databases">
        <title>Screening of Alkalihalophilus pseudofirmusBZ-TG-HK211 and Its Alleviation of Salt Stress on Rapeseed Growth.</title>
        <authorList>
            <person name="Zhao B."/>
            <person name="Guo T."/>
        </authorList>
    </citation>
    <scope>NUCLEOTIDE SEQUENCE</scope>
    <source>
        <strain evidence="1">BZ-TG-HK211</strain>
    </source>
</reference>
<evidence type="ECO:0000313" key="2">
    <source>
        <dbReference type="Proteomes" id="UP001285636"/>
    </source>
</evidence>
<gene>
    <name evidence="1" type="ORF">RYX45_14555</name>
</gene>
<proteinExistence type="predicted"/>
<name>A0AAJ2NQ29_ALKPS</name>
<dbReference type="AlphaFoldDB" id="A0AAJ2NQ29"/>
<sequence>MFLYTAALKTTTLAATREIPAVHLAEAAAINKETKPAAYCQLGFFLA</sequence>
<dbReference type="Proteomes" id="UP001285636">
    <property type="component" value="Unassembled WGS sequence"/>
</dbReference>
<accession>A0AAJ2NQ29</accession>